<reference evidence="2 3" key="1">
    <citation type="submission" date="2024-06" db="EMBL/GenBank/DDBJ databases">
        <title>The Natural Products Discovery Center: Release of the First 8490 Sequenced Strains for Exploring Actinobacteria Biosynthetic Diversity.</title>
        <authorList>
            <person name="Kalkreuter E."/>
            <person name="Kautsar S.A."/>
            <person name="Yang D."/>
            <person name="Bader C.D."/>
            <person name="Teijaro C.N."/>
            <person name="Fluegel L."/>
            <person name="Davis C.M."/>
            <person name="Simpson J.R."/>
            <person name="Lauterbach L."/>
            <person name="Steele A.D."/>
            <person name="Gui C."/>
            <person name="Meng S."/>
            <person name="Li G."/>
            <person name="Viehrig K."/>
            <person name="Ye F."/>
            <person name="Su P."/>
            <person name="Kiefer A.F."/>
            <person name="Nichols A."/>
            <person name="Cepeda A.J."/>
            <person name="Yan W."/>
            <person name="Fan B."/>
            <person name="Jiang Y."/>
            <person name="Adhikari A."/>
            <person name="Zheng C.-J."/>
            <person name="Schuster L."/>
            <person name="Cowan T.M."/>
            <person name="Smanski M.J."/>
            <person name="Chevrette M.G."/>
            <person name="De Carvalho L.P.S."/>
            <person name="Shen B."/>
        </authorList>
    </citation>
    <scope>NUCLEOTIDE SEQUENCE [LARGE SCALE GENOMIC DNA]</scope>
    <source>
        <strain evidence="2 3">NPDC038104</strain>
    </source>
</reference>
<dbReference type="RefSeq" id="WP_108955918.1">
    <property type="nucleotide sequence ID" value="NZ_BEVZ01000006.1"/>
</dbReference>
<sequence>MLGILLKVLPFWIREPLAVGLCLGMGGLAAYWFVVAGAWQRGAVALMFFAVGALRFFTARREWRTRQAEKAAALAA</sequence>
<evidence type="ECO:0000256" key="1">
    <source>
        <dbReference type="SAM" id="Phobius"/>
    </source>
</evidence>
<organism evidence="2 3">
    <name type="scientific">Streptomyces fragilis</name>
    <dbReference type="NCBI Taxonomy" id="67301"/>
    <lineage>
        <taxon>Bacteria</taxon>
        <taxon>Bacillati</taxon>
        <taxon>Actinomycetota</taxon>
        <taxon>Actinomycetes</taxon>
        <taxon>Kitasatosporales</taxon>
        <taxon>Streptomycetaceae</taxon>
        <taxon>Streptomyces</taxon>
    </lineage>
</organism>
<keyword evidence="1" id="KW-0812">Transmembrane</keyword>
<feature type="transmembrane region" description="Helical" evidence="1">
    <location>
        <begin position="39"/>
        <end position="57"/>
    </location>
</feature>
<comment type="caution">
    <text evidence="2">The sequence shown here is derived from an EMBL/GenBank/DDBJ whole genome shotgun (WGS) entry which is preliminary data.</text>
</comment>
<dbReference type="Proteomes" id="UP001550850">
    <property type="component" value="Unassembled WGS sequence"/>
</dbReference>
<protein>
    <recommendedName>
        <fullName evidence="4">Integral membrane protein</fullName>
    </recommendedName>
</protein>
<name>A0ABV2YQU4_9ACTN</name>
<gene>
    <name evidence="2" type="ORF">AB0E65_28470</name>
</gene>
<proteinExistence type="predicted"/>
<evidence type="ECO:0008006" key="4">
    <source>
        <dbReference type="Google" id="ProtNLM"/>
    </source>
</evidence>
<keyword evidence="3" id="KW-1185">Reference proteome</keyword>
<accession>A0ABV2YQU4</accession>
<feature type="transmembrane region" description="Helical" evidence="1">
    <location>
        <begin position="12"/>
        <end position="33"/>
    </location>
</feature>
<evidence type="ECO:0000313" key="2">
    <source>
        <dbReference type="EMBL" id="MEU3558108.1"/>
    </source>
</evidence>
<keyword evidence="1" id="KW-1133">Transmembrane helix</keyword>
<dbReference type="EMBL" id="JBEZUR010000084">
    <property type="protein sequence ID" value="MEU3558108.1"/>
    <property type="molecule type" value="Genomic_DNA"/>
</dbReference>
<evidence type="ECO:0000313" key="3">
    <source>
        <dbReference type="Proteomes" id="UP001550850"/>
    </source>
</evidence>
<keyword evidence="1" id="KW-0472">Membrane</keyword>